<evidence type="ECO:0000313" key="1">
    <source>
        <dbReference type="EMBL" id="KAK1944383.1"/>
    </source>
</evidence>
<dbReference type="AlphaFoldDB" id="A0AAD9GUB1"/>
<gene>
    <name evidence="1" type="ORF">P3T76_004295</name>
</gene>
<accession>A0AAD9GUB1</accession>
<reference evidence="1" key="1">
    <citation type="submission" date="2023-08" db="EMBL/GenBank/DDBJ databases">
        <title>Reference Genome Resource for the Citrus Pathogen Phytophthora citrophthora.</title>
        <authorList>
            <person name="Moller H."/>
            <person name="Coetzee B."/>
            <person name="Rose L.J."/>
            <person name="Van Niekerk J.M."/>
        </authorList>
    </citation>
    <scope>NUCLEOTIDE SEQUENCE</scope>
    <source>
        <strain evidence="1">STE-U-9442</strain>
    </source>
</reference>
<dbReference type="InterPro" id="IPR022601">
    <property type="entry name" value="DUF3160"/>
</dbReference>
<protein>
    <submittedName>
        <fullName evidence="1">Uncharacterized protein</fullName>
    </submittedName>
</protein>
<comment type="caution">
    <text evidence="1">The sequence shown here is derived from an EMBL/GenBank/DDBJ whole genome shotgun (WGS) entry which is preliminary data.</text>
</comment>
<dbReference type="SMART" id="SM01325">
    <property type="entry name" value="DUF3160"/>
    <property type="match status" value="1"/>
</dbReference>
<organism evidence="1 2">
    <name type="scientific">Phytophthora citrophthora</name>
    <dbReference type="NCBI Taxonomy" id="4793"/>
    <lineage>
        <taxon>Eukaryota</taxon>
        <taxon>Sar</taxon>
        <taxon>Stramenopiles</taxon>
        <taxon>Oomycota</taxon>
        <taxon>Peronosporomycetes</taxon>
        <taxon>Peronosporales</taxon>
        <taxon>Peronosporaceae</taxon>
        <taxon>Phytophthora</taxon>
    </lineage>
</organism>
<dbReference type="EMBL" id="JASMQC010000006">
    <property type="protein sequence ID" value="KAK1944383.1"/>
    <property type="molecule type" value="Genomic_DNA"/>
</dbReference>
<sequence>MGGGGVGAAFEATLKRVGTKLTSDDLTRLYPTPTAWSEKEINTPLVLEDCKFFDLFDADPVEVGKENERIREQARQHLMDFTLNLMMSSKKLRPLKRTPADYRLKPDEKAKLASNGFVVVERMPAESFAEIYYRLYTDDMPVFVTADSVLHAWHRSFDTFLVKVEGQVLSPTLCRVLMATLDQCANAISAAPMSDDDKSRAMVDVELFLRVAISLLRGTRENGLCENTNKLECLLTLIRKEEPAKTEILSAKRDIDFSEFKPRGHYTVSVGLMRYFRCLVWLGTIDFRIAGGEQSDQNLHQLRCAITLINFLQESKMLEIVETLDIVISNMVGDERTESDLLSPTRLAQLLSVEAESCDQHPLESIQELIIQKTVGTQLIDGQPRTENERTSISLAVLGQQFIWSSFIFSRLVSDHVISEDEKAKPTHSERS</sequence>
<keyword evidence="2" id="KW-1185">Reference proteome</keyword>
<evidence type="ECO:0000313" key="2">
    <source>
        <dbReference type="Proteomes" id="UP001259832"/>
    </source>
</evidence>
<name>A0AAD9GUB1_9STRA</name>
<proteinExistence type="predicted"/>
<dbReference type="Pfam" id="PF11369">
    <property type="entry name" value="DUF3160"/>
    <property type="match status" value="1"/>
</dbReference>
<dbReference type="Proteomes" id="UP001259832">
    <property type="component" value="Unassembled WGS sequence"/>
</dbReference>